<name>A0A016WWX6_9BILA</name>
<proteinExistence type="predicted"/>
<dbReference type="Proteomes" id="UP000024635">
    <property type="component" value="Unassembled WGS sequence"/>
</dbReference>
<comment type="caution">
    <text evidence="2">The sequence shown here is derived from an EMBL/GenBank/DDBJ whole genome shotgun (WGS) entry which is preliminary data.</text>
</comment>
<gene>
    <name evidence="2" type="primary">Acey_s0481.g2261</name>
    <name evidence="2" type="ORF">Y032_0481g2261</name>
</gene>
<evidence type="ECO:0000313" key="3">
    <source>
        <dbReference type="Proteomes" id="UP000024635"/>
    </source>
</evidence>
<dbReference type="EMBL" id="JARK01000081">
    <property type="protein sequence ID" value="EYC43777.1"/>
    <property type="molecule type" value="Genomic_DNA"/>
</dbReference>
<sequence>MDIGRRLEEVYKGNARVRVCPRHYPHVQNNSPTSPPPPPFPRAYLSRPEQQPEVLPHCDPSLTKMLLRYLDGPSSLTVRVPAWLPPDWFSRYRHPGESRTTLMRGLIRFQLSV</sequence>
<keyword evidence="3" id="KW-1185">Reference proteome</keyword>
<dbReference type="AlphaFoldDB" id="A0A016WWX6"/>
<organism evidence="2 3">
    <name type="scientific">Ancylostoma ceylanicum</name>
    <dbReference type="NCBI Taxonomy" id="53326"/>
    <lineage>
        <taxon>Eukaryota</taxon>
        <taxon>Metazoa</taxon>
        <taxon>Ecdysozoa</taxon>
        <taxon>Nematoda</taxon>
        <taxon>Chromadorea</taxon>
        <taxon>Rhabditida</taxon>
        <taxon>Rhabditina</taxon>
        <taxon>Rhabditomorpha</taxon>
        <taxon>Strongyloidea</taxon>
        <taxon>Ancylostomatidae</taxon>
        <taxon>Ancylostomatinae</taxon>
        <taxon>Ancylostoma</taxon>
    </lineage>
</organism>
<reference evidence="3" key="1">
    <citation type="journal article" date="2015" name="Nat. Genet.">
        <title>The genome and transcriptome of the zoonotic hookworm Ancylostoma ceylanicum identify infection-specific gene families.</title>
        <authorList>
            <person name="Schwarz E.M."/>
            <person name="Hu Y."/>
            <person name="Antoshechkin I."/>
            <person name="Miller M.M."/>
            <person name="Sternberg P.W."/>
            <person name="Aroian R.V."/>
        </authorList>
    </citation>
    <scope>NUCLEOTIDE SEQUENCE</scope>
    <source>
        <strain evidence="3">HY135</strain>
    </source>
</reference>
<feature type="region of interest" description="Disordered" evidence="1">
    <location>
        <begin position="22"/>
        <end position="53"/>
    </location>
</feature>
<accession>A0A016WWX6</accession>
<protein>
    <submittedName>
        <fullName evidence="2">Uncharacterized protein</fullName>
    </submittedName>
</protein>
<evidence type="ECO:0000256" key="1">
    <source>
        <dbReference type="SAM" id="MobiDB-lite"/>
    </source>
</evidence>
<evidence type="ECO:0000313" key="2">
    <source>
        <dbReference type="EMBL" id="EYC43777.1"/>
    </source>
</evidence>